<evidence type="ECO:0000256" key="2">
    <source>
        <dbReference type="PIRSR" id="PIRSR033579-3"/>
    </source>
</evidence>
<dbReference type="GO" id="GO:0016852">
    <property type="term" value="F:sirohydrochlorin cobaltochelatase activity"/>
    <property type="evidence" value="ECO:0007669"/>
    <property type="project" value="UniProtKB-EC"/>
</dbReference>
<feature type="binding site" evidence="2">
    <location>
        <position position="269"/>
    </location>
    <ligand>
        <name>Co(2+)</name>
        <dbReference type="ChEBI" id="CHEBI:48828"/>
    </ligand>
</feature>
<protein>
    <submittedName>
        <fullName evidence="3">Sirohydrochlorin cobaltochelatase</fullName>
        <ecNumber evidence="3">4.99.1.3</ecNumber>
    </submittedName>
</protein>
<dbReference type="SUPFAM" id="SSF53800">
    <property type="entry name" value="Chelatase"/>
    <property type="match status" value="1"/>
</dbReference>
<evidence type="ECO:0000313" key="4">
    <source>
        <dbReference type="Proteomes" id="UP000063234"/>
    </source>
</evidence>
<evidence type="ECO:0000313" key="3">
    <source>
        <dbReference type="EMBL" id="BAT70936.1"/>
    </source>
</evidence>
<dbReference type="PIRSF" id="PIRSF033579">
    <property type="entry name" value="Anaer_Co_chel"/>
    <property type="match status" value="1"/>
</dbReference>
<dbReference type="AlphaFoldDB" id="A0A0S3QRI3"/>
<dbReference type="KEGG" id="ttk:TST_0126"/>
<dbReference type="Proteomes" id="UP000063234">
    <property type="component" value="Chromosome"/>
</dbReference>
<dbReference type="Pfam" id="PF06180">
    <property type="entry name" value="CbiK"/>
    <property type="match status" value="1"/>
</dbReference>
<organism evidence="3 4">
    <name type="scientific">Thermosulfidibacter takaii (strain DSM 17441 / JCM 13301 / NBRC 103674 / ABI70S6)</name>
    <dbReference type="NCBI Taxonomy" id="1298851"/>
    <lineage>
        <taxon>Bacteria</taxon>
        <taxon>Pseudomonadati</taxon>
        <taxon>Thermosulfidibacterota</taxon>
        <taxon>Thermosulfidibacteria</taxon>
        <taxon>Thermosulfidibacterales</taxon>
        <taxon>Thermosulfidibacteraceae</taxon>
    </lineage>
</organism>
<dbReference type="GO" id="GO:0046872">
    <property type="term" value="F:metal ion binding"/>
    <property type="evidence" value="ECO:0007669"/>
    <property type="project" value="UniProtKB-KW"/>
</dbReference>
<dbReference type="CDD" id="cd03413">
    <property type="entry name" value="CbiK_C"/>
    <property type="match status" value="1"/>
</dbReference>
<reference evidence="4" key="1">
    <citation type="journal article" date="2018" name="Science">
        <title>A primordial and reversible TCA cycle in a facultatively chemolithoautotrophic thermophile.</title>
        <authorList>
            <person name="Nunoura T."/>
            <person name="Chikaraishi Y."/>
            <person name="Izaki R."/>
            <person name="Suwa T."/>
            <person name="Sato T."/>
            <person name="Harada T."/>
            <person name="Mori K."/>
            <person name="Kato Y."/>
            <person name="Miyazaki M."/>
            <person name="Shimamura S."/>
            <person name="Yanagawa K."/>
            <person name="Shuto A."/>
            <person name="Ohkouchi N."/>
            <person name="Fujita N."/>
            <person name="Takaki Y."/>
            <person name="Atomi H."/>
            <person name="Takai K."/>
        </authorList>
    </citation>
    <scope>NUCLEOTIDE SEQUENCE [LARGE SCALE GENOMIC DNA]</scope>
    <source>
        <strain evidence="4">DSM 17441 / JCM 13301 / NBRC 103674 / ABI70S6</strain>
    </source>
</reference>
<dbReference type="EMBL" id="AP013035">
    <property type="protein sequence ID" value="BAT70936.1"/>
    <property type="molecule type" value="Genomic_DNA"/>
</dbReference>
<sequence>MKRLVAFFIMVFVVSLFSVGDAMEHSLHKDKSAIVLAFFGTTYPSGVSAIKNIVDEVKEAFPHTEVRVTFTSNIIKSIWRKRQQEAEKWLNAGVPQEVLYVKGLIATLGELADEGYKNIVVQPTHIYHMEEVEDLYRKVHALQCIETVKEKWKPFKKIAMGRPLLGGIGDKHDYHEDIKKVVLALRDDVNLAREKGAVLVYMGHGNEFWSTGIYVELQKAFREVYPDVQVFVGTVEGYPSLEDVVEQLKKEAKSKKIVLKPFMIVAGDHATNDMAGDDPDSWKNVLKKEGFEVYPILEGLGEKDAVAGILVGHIRDAAKEAGLKLE</sequence>
<evidence type="ECO:0000256" key="1">
    <source>
        <dbReference type="PIRSR" id="PIRSR033579-1"/>
    </source>
</evidence>
<dbReference type="STRING" id="1298851.TST_0126"/>
<feature type="binding site" evidence="2">
    <location>
        <position position="236"/>
    </location>
    <ligand>
        <name>Co(2+)</name>
        <dbReference type="ChEBI" id="CHEBI:48828"/>
    </ligand>
</feature>
<feature type="binding site" evidence="2">
    <location>
        <position position="204"/>
    </location>
    <ligand>
        <name>Co(2+)</name>
        <dbReference type="ChEBI" id="CHEBI:48828"/>
    </ligand>
</feature>
<dbReference type="GO" id="GO:0019251">
    <property type="term" value="P:anaerobic cobalamin biosynthetic process"/>
    <property type="evidence" value="ECO:0007669"/>
    <property type="project" value="InterPro"/>
</dbReference>
<dbReference type="EC" id="4.99.1.3" evidence="3"/>
<feature type="active site" description="Proton acceptor" evidence="1">
    <location>
        <position position="204"/>
    </location>
</feature>
<dbReference type="RefSeq" id="WP_068548697.1">
    <property type="nucleotide sequence ID" value="NZ_AP013035.1"/>
</dbReference>
<keyword evidence="2" id="KW-0170">Cobalt</keyword>
<keyword evidence="2" id="KW-0479">Metal-binding</keyword>
<dbReference type="PATRIC" id="fig|1298851.3.peg.129"/>
<dbReference type="OrthoDB" id="9770331at2"/>
<dbReference type="InterPro" id="IPR010388">
    <property type="entry name" value="Anaerobic_Co-chelatase"/>
</dbReference>
<accession>A0A0S3QRI3</accession>
<gene>
    <name evidence="3" type="primary">cbiK</name>
    <name evidence="3" type="ORF">TST_0126</name>
</gene>
<name>A0A0S3QRI3_THET7</name>
<dbReference type="Gene3D" id="3.40.50.1400">
    <property type="match status" value="2"/>
</dbReference>
<keyword evidence="3" id="KW-0456">Lyase</keyword>
<keyword evidence="4" id="KW-1185">Reference proteome</keyword>
<proteinExistence type="predicted"/>